<reference evidence="1" key="1">
    <citation type="submission" date="2020-07" db="EMBL/GenBank/DDBJ databases">
        <title>Genome sequence and genetic diversity analysis of an under-domesticated orphan crop, white fonio (Digitaria exilis).</title>
        <authorList>
            <person name="Bennetzen J.L."/>
            <person name="Chen S."/>
            <person name="Ma X."/>
            <person name="Wang X."/>
            <person name="Yssel A.E.J."/>
            <person name="Chaluvadi S.R."/>
            <person name="Johnson M."/>
            <person name="Gangashetty P."/>
            <person name="Hamidou F."/>
            <person name="Sanogo M.D."/>
            <person name="Zwaenepoel A."/>
            <person name="Wallace J."/>
            <person name="Van De Peer Y."/>
            <person name="Van Deynze A."/>
        </authorList>
    </citation>
    <scope>NUCLEOTIDE SEQUENCE</scope>
    <source>
        <tissue evidence="1">Leaves</tissue>
    </source>
</reference>
<dbReference type="AlphaFoldDB" id="A0A835A7G8"/>
<gene>
    <name evidence="1" type="ORF">HU200_062574</name>
</gene>
<evidence type="ECO:0000313" key="1">
    <source>
        <dbReference type="EMBL" id="KAF8653130.1"/>
    </source>
</evidence>
<evidence type="ECO:0000313" key="2">
    <source>
        <dbReference type="Proteomes" id="UP000636709"/>
    </source>
</evidence>
<accession>A0A835A7G8</accession>
<protein>
    <recommendedName>
        <fullName evidence="3">Reverse transcriptase zinc-binding domain-containing protein</fullName>
    </recommendedName>
</protein>
<keyword evidence="2" id="KW-1185">Reference proteome</keyword>
<proteinExistence type="predicted"/>
<dbReference type="Proteomes" id="UP000636709">
    <property type="component" value="Unassembled WGS sequence"/>
</dbReference>
<sequence length="102" mass="11995">MQRDECVGVAIRLTDGRWKRGLRHISTTTEINQYVELWGLVREVQLIDQPDQITWRFSACGTYSSSSAYLAQFVGTFANNDWIQLWKSKVENKCKLFFWLIM</sequence>
<dbReference type="OrthoDB" id="687991at2759"/>
<comment type="caution">
    <text evidence="1">The sequence shown here is derived from an EMBL/GenBank/DDBJ whole genome shotgun (WGS) entry which is preliminary data.</text>
</comment>
<evidence type="ECO:0008006" key="3">
    <source>
        <dbReference type="Google" id="ProtNLM"/>
    </source>
</evidence>
<dbReference type="EMBL" id="JACEFO010002629">
    <property type="protein sequence ID" value="KAF8653130.1"/>
    <property type="molecule type" value="Genomic_DNA"/>
</dbReference>
<name>A0A835A7G8_9POAL</name>
<organism evidence="1 2">
    <name type="scientific">Digitaria exilis</name>
    <dbReference type="NCBI Taxonomy" id="1010633"/>
    <lineage>
        <taxon>Eukaryota</taxon>
        <taxon>Viridiplantae</taxon>
        <taxon>Streptophyta</taxon>
        <taxon>Embryophyta</taxon>
        <taxon>Tracheophyta</taxon>
        <taxon>Spermatophyta</taxon>
        <taxon>Magnoliopsida</taxon>
        <taxon>Liliopsida</taxon>
        <taxon>Poales</taxon>
        <taxon>Poaceae</taxon>
        <taxon>PACMAD clade</taxon>
        <taxon>Panicoideae</taxon>
        <taxon>Panicodae</taxon>
        <taxon>Paniceae</taxon>
        <taxon>Anthephorinae</taxon>
        <taxon>Digitaria</taxon>
    </lineage>
</organism>